<keyword evidence="3" id="KW-1185">Reference proteome</keyword>
<evidence type="ECO:0008006" key="4">
    <source>
        <dbReference type="Google" id="ProtNLM"/>
    </source>
</evidence>
<feature type="compositionally biased region" description="Low complexity" evidence="1">
    <location>
        <begin position="86"/>
        <end position="98"/>
    </location>
</feature>
<accession>A0ABZ2RVR4</accession>
<protein>
    <recommendedName>
        <fullName evidence="4">Lipoprotein</fullName>
    </recommendedName>
</protein>
<reference evidence="2" key="1">
    <citation type="submission" date="2024-03" db="EMBL/GenBank/DDBJ databases">
        <title>Complete genome sequence of Mycoplasma felifaucium Z921 isolated from the trachea of a cheetah.</title>
        <authorList>
            <person name="Spergser J."/>
        </authorList>
    </citation>
    <scope>NUCLEOTIDE SEQUENCE [LARGE SCALE GENOMIC DNA]</scope>
    <source>
        <strain evidence="2">Z921</strain>
    </source>
</reference>
<sequence>MKKNKLIIIPLLSGFITGPVIFSVSCVKNNNKQEDEIVLDKTVEEVKPNKDTKNPENSSESTPKPTETEQNKESTDQTSKNEDNQNDSNSSTNQTDNTAENNTTSEDGTDVNNSVENDPNTDKTANNQNTSEANVETARQNLMNAITKARKLQSKIDNSSLATYLSDWLKDFHLNNFIETSQRNYDASGSTYENLVSATNNLTKLTADAKVFYDHALKHILGQLNSNIDNTQGHVKSYKTYDFVILRNHASNAEKELPEANRIYNLGEQNNGLNPIIEINNKLINLANELIKDFNAFFPNKKRADNAIIEFIATQEWIWANRTKFTNDELNWSNTINNEIITLKQQMIDSPTTDQIQNYADQIVNKLNEYKNHLKVSEKGYVYSANN</sequence>
<evidence type="ECO:0000256" key="1">
    <source>
        <dbReference type="SAM" id="MobiDB-lite"/>
    </source>
</evidence>
<dbReference type="PROSITE" id="PS51257">
    <property type="entry name" value="PROKAR_LIPOPROTEIN"/>
    <property type="match status" value="1"/>
</dbReference>
<evidence type="ECO:0000313" key="3">
    <source>
        <dbReference type="Proteomes" id="UP001477443"/>
    </source>
</evidence>
<organism evidence="2 3">
    <name type="scientific">Mycoplasmopsis felifaucium</name>
    <dbReference type="NCBI Taxonomy" id="35768"/>
    <lineage>
        <taxon>Bacteria</taxon>
        <taxon>Bacillati</taxon>
        <taxon>Mycoplasmatota</taxon>
        <taxon>Mycoplasmoidales</taxon>
        <taxon>Metamycoplasmataceae</taxon>
        <taxon>Mycoplasmopsis</taxon>
    </lineage>
</organism>
<feature type="compositionally biased region" description="Polar residues" evidence="1">
    <location>
        <begin position="99"/>
        <end position="132"/>
    </location>
</feature>
<dbReference type="EMBL" id="CP148067">
    <property type="protein sequence ID" value="WXL29199.1"/>
    <property type="molecule type" value="Genomic_DNA"/>
</dbReference>
<gene>
    <name evidence="2" type="ORF">WG617_00915</name>
</gene>
<feature type="compositionally biased region" description="Basic and acidic residues" evidence="1">
    <location>
        <begin position="66"/>
        <end position="83"/>
    </location>
</feature>
<feature type="compositionally biased region" description="Polar residues" evidence="1">
    <location>
        <begin position="55"/>
        <end position="65"/>
    </location>
</feature>
<feature type="compositionally biased region" description="Basic and acidic residues" evidence="1">
    <location>
        <begin position="39"/>
        <end position="54"/>
    </location>
</feature>
<name>A0ABZ2RVR4_9BACT</name>
<proteinExistence type="predicted"/>
<evidence type="ECO:0000313" key="2">
    <source>
        <dbReference type="EMBL" id="WXL29199.1"/>
    </source>
</evidence>
<dbReference type="RefSeq" id="WP_338822817.1">
    <property type="nucleotide sequence ID" value="NZ_CP148067.1"/>
</dbReference>
<dbReference type="Proteomes" id="UP001477443">
    <property type="component" value="Chromosome"/>
</dbReference>
<feature type="region of interest" description="Disordered" evidence="1">
    <location>
        <begin position="39"/>
        <end position="132"/>
    </location>
</feature>